<dbReference type="InterPro" id="IPR023404">
    <property type="entry name" value="rSAM_horseshoe"/>
</dbReference>
<dbReference type="InterPro" id="IPR005839">
    <property type="entry name" value="Methylthiotransferase"/>
</dbReference>
<comment type="subcellular location">
    <subcellularLocation>
        <location evidence="11">Endoplasmic reticulum membrane</location>
        <topology evidence="11">Single-pass membrane protein</topology>
    </subcellularLocation>
</comment>
<comment type="cofactor">
    <cofactor evidence="11">
        <name>[4Fe-4S] cluster</name>
        <dbReference type="ChEBI" id="CHEBI:49883"/>
    </cofactor>
    <text evidence="11">Binds 1 or 2 [4Fe-4S] cluster. One cluster is coordinated with 3 cysteines and an exchangeable S-adenosyl-L-methionine.</text>
</comment>
<comment type="function">
    <text evidence="1 11">Catalyzes the methylthiolation of N6-threonylcarbamoyladenosine (t(6)A), leading to the formation of 2-methylthio-N6-threonylcarbamoyladenosine (ms(2)t(6)A) at position 37 in tRNAs that read codons beginning with adenine.</text>
</comment>
<keyword evidence="9 11" id="KW-0411">Iron-sulfur</keyword>
<keyword evidence="6 11" id="KW-0819">tRNA processing</keyword>
<feature type="transmembrane region" description="Helical" evidence="11">
    <location>
        <begin position="495"/>
        <end position="513"/>
    </location>
</feature>
<evidence type="ECO:0000259" key="13">
    <source>
        <dbReference type="PROSITE" id="PS51449"/>
    </source>
</evidence>
<evidence type="ECO:0000256" key="9">
    <source>
        <dbReference type="ARBA" id="ARBA00023014"/>
    </source>
</evidence>
<accession>A0A7R9LDL3</accession>
<keyword evidence="11" id="KW-0472">Membrane</keyword>
<dbReference type="PANTHER" id="PTHR11918">
    <property type="entry name" value="RADICAL SAM PROTEINS"/>
    <property type="match status" value="1"/>
</dbReference>
<keyword evidence="8 11" id="KW-0408">Iron</keyword>
<dbReference type="SMART" id="SM00729">
    <property type="entry name" value="Elp3"/>
    <property type="match status" value="1"/>
</dbReference>
<dbReference type="PANTHER" id="PTHR11918:SF45">
    <property type="entry name" value="THREONYLCARBAMOYLADENOSINE TRNA METHYLTHIOTRANSFERASE"/>
    <property type="match status" value="1"/>
</dbReference>
<dbReference type="FunFam" id="3.80.30.20:FF:000002">
    <property type="entry name" value="threonylcarbamoyladenosine tRNA methylthiotransferase isoform X2"/>
    <property type="match status" value="1"/>
</dbReference>
<name>A0A7R9LDL3_9ACAR</name>
<evidence type="ECO:0000256" key="3">
    <source>
        <dbReference type="ARBA" id="ARBA00022485"/>
    </source>
</evidence>
<dbReference type="InterPro" id="IPR002792">
    <property type="entry name" value="TRAM_dom"/>
</dbReference>
<keyword evidence="11" id="KW-0256">Endoplasmic reticulum</keyword>
<dbReference type="PROSITE" id="PS51918">
    <property type="entry name" value="RADICAL_SAM"/>
    <property type="match status" value="1"/>
</dbReference>
<reference evidence="15" key="1">
    <citation type="submission" date="2020-11" db="EMBL/GenBank/DDBJ databases">
        <authorList>
            <person name="Tran Van P."/>
        </authorList>
    </citation>
    <scope>NUCLEOTIDE SEQUENCE</scope>
</reference>
<dbReference type="PROSITE" id="PS51449">
    <property type="entry name" value="MTTASE_N"/>
    <property type="match status" value="1"/>
</dbReference>
<keyword evidence="11" id="KW-0812">Transmembrane</keyword>
<dbReference type="EC" id="2.8.4.5" evidence="11"/>
<evidence type="ECO:0000256" key="4">
    <source>
        <dbReference type="ARBA" id="ARBA00022679"/>
    </source>
</evidence>
<comment type="similarity">
    <text evidence="2 11">Belongs to the methylthiotransferase family. CDKAL1 subfamily.</text>
</comment>
<dbReference type="GO" id="GO:0035598">
    <property type="term" value="F:tRNA (N(6)-L-threonylcarbamoyladenosine(37)-C(2))-methylthiotransferase activity"/>
    <property type="evidence" value="ECO:0007669"/>
    <property type="project" value="UniProtKB-UniRule"/>
</dbReference>
<dbReference type="Pfam" id="PF00919">
    <property type="entry name" value="UPF0004"/>
    <property type="match status" value="1"/>
</dbReference>
<dbReference type="InterPro" id="IPR013848">
    <property type="entry name" value="Methylthiotransferase_N"/>
</dbReference>
<evidence type="ECO:0000259" key="12">
    <source>
        <dbReference type="PROSITE" id="PS50926"/>
    </source>
</evidence>
<dbReference type="GO" id="GO:0051539">
    <property type="term" value="F:4 iron, 4 sulfur cluster binding"/>
    <property type="evidence" value="ECO:0007669"/>
    <property type="project" value="UniProtKB-UniRule"/>
</dbReference>
<dbReference type="InterPro" id="IPR007197">
    <property type="entry name" value="rSAM"/>
</dbReference>
<evidence type="ECO:0000313" key="15">
    <source>
        <dbReference type="EMBL" id="CAD7639666.1"/>
    </source>
</evidence>
<feature type="domain" description="MTTase N-terminal" evidence="13">
    <location>
        <begin position="58"/>
        <end position="166"/>
    </location>
</feature>
<evidence type="ECO:0000256" key="11">
    <source>
        <dbReference type="RuleBase" id="RU368081"/>
    </source>
</evidence>
<organism evidence="15">
    <name type="scientific">Oppiella nova</name>
    <dbReference type="NCBI Taxonomy" id="334625"/>
    <lineage>
        <taxon>Eukaryota</taxon>
        <taxon>Metazoa</taxon>
        <taxon>Ecdysozoa</taxon>
        <taxon>Arthropoda</taxon>
        <taxon>Chelicerata</taxon>
        <taxon>Arachnida</taxon>
        <taxon>Acari</taxon>
        <taxon>Acariformes</taxon>
        <taxon>Sarcoptiformes</taxon>
        <taxon>Oribatida</taxon>
        <taxon>Brachypylina</taxon>
        <taxon>Oppioidea</taxon>
        <taxon>Oppiidae</taxon>
        <taxon>Oppiella</taxon>
    </lineage>
</organism>
<dbReference type="EMBL" id="OC915286">
    <property type="protein sequence ID" value="CAD7639666.1"/>
    <property type="molecule type" value="Genomic_DNA"/>
</dbReference>
<gene>
    <name evidence="15" type="ORF">ONB1V03_LOCUS2123</name>
</gene>
<dbReference type="GO" id="GO:0005789">
    <property type="term" value="C:endoplasmic reticulum membrane"/>
    <property type="evidence" value="ECO:0007669"/>
    <property type="project" value="UniProtKB-SubCell"/>
</dbReference>
<evidence type="ECO:0000313" key="16">
    <source>
        <dbReference type="Proteomes" id="UP000728032"/>
    </source>
</evidence>
<dbReference type="GO" id="GO:0046872">
    <property type="term" value="F:metal ion binding"/>
    <property type="evidence" value="ECO:0007669"/>
    <property type="project" value="UniProtKB-UniRule"/>
</dbReference>
<evidence type="ECO:0000256" key="7">
    <source>
        <dbReference type="ARBA" id="ARBA00022723"/>
    </source>
</evidence>
<keyword evidence="16" id="KW-1185">Reference proteome</keyword>
<dbReference type="NCBIfam" id="TIGR00089">
    <property type="entry name" value="MiaB/RimO family radical SAM methylthiotransferase"/>
    <property type="match status" value="1"/>
</dbReference>
<dbReference type="AlphaFoldDB" id="A0A7R9LDL3"/>
<evidence type="ECO:0000256" key="10">
    <source>
        <dbReference type="ARBA" id="ARBA00051661"/>
    </source>
</evidence>
<evidence type="ECO:0000256" key="2">
    <source>
        <dbReference type="ARBA" id="ARBA00008616"/>
    </source>
</evidence>
<evidence type="ECO:0000256" key="6">
    <source>
        <dbReference type="ARBA" id="ARBA00022694"/>
    </source>
</evidence>
<evidence type="ECO:0000256" key="1">
    <source>
        <dbReference type="ARBA" id="ARBA00002399"/>
    </source>
</evidence>
<dbReference type="PROSITE" id="PS50926">
    <property type="entry name" value="TRAM"/>
    <property type="match status" value="1"/>
</dbReference>
<evidence type="ECO:0000259" key="14">
    <source>
        <dbReference type="PROSITE" id="PS51918"/>
    </source>
</evidence>
<feature type="domain" description="TRAM" evidence="12">
    <location>
        <begin position="410"/>
        <end position="472"/>
    </location>
</feature>
<protein>
    <recommendedName>
        <fullName evidence="11">tRNA-t(6)A37 methylthiotransferase</fullName>
        <ecNumber evidence="11">2.8.4.5</ecNumber>
    </recommendedName>
</protein>
<dbReference type="InterPro" id="IPR038135">
    <property type="entry name" value="Methylthiotransferase_N_sf"/>
</dbReference>
<dbReference type="Gene3D" id="3.40.50.12160">
    <property type="entry name" value="Methylthiotransferase, N-terminal domain"/>
    <property type="match status" value="1"/>
</dbReference>
<comment type="catalytic activity">
    <reaction evidence="10 11">
        <text>N(6)-L-threonylcarbamoyladenosine(37) in tRNA + (sulfur carrier)-SH + AH2 + 2 S-adenosyl-L-methionine = 2-methylsulfanyl-N(6)-L-threonylcarbamoyladenosine(37) in tRNA + (sulfur carrier)-H + 5'-deoxyadenosine + L-methionine + A + S-adenosyl-L-homocysteine + 2 H(+)</text>
        <dbReference type="Rhea" id="RHEA:37075"/>
        <dbReference type="Rhea" id="RHEA-COMP:10163"/>
        <dbReference type="Rhea" id="RHEA-COMP:11092"/>
        <dbReference type="Rhea" id="RHEA-COMP:14737"/>
        <dbReference type="Rhea" id="RHEA-COMP:14739"/>
        <dbReference type="ChEBI" id="CHEBI:13193"/>
        <dbReference type="ChEBI" id="CHEBI:15378"/>
        <dbReference type="ChEBI" id="CHEBI:17319"/>
        <dbReference type="ChEBI" id="CHEBI:17499"/>
        <dbReference type="ChEBI" id="CHEBI:29917"/>
        <dbReference type="ChEBI" id="CHEBI:57844"/>
        <dbReference type="ChEBI" id="CHEBI:57856"/>
        <dbReference type="ChEBI" id="CHEBI:59789"/>
        <dbReference type="ChEBI" id="CHEBI:64428"/>
        <dbReference type="ChEBI" id="CHEBI:74418"/>
        <dbReference type="ChEBI" id="CHEBI:74420"/>
        <dbReference type="EC" id="2.8.4.5"/>
    </reaction>
</comment>
<dbReference type="NCBIfam" id="TIGR01578">
    <property type="entry name" value="MiaB-like-B"/>
    <property type="match status" value="1"/>
</dbReference>
<keyword evidence="5 11" id="KW-0949">S-adenosyl-L-methionine</keyword>
<keyword evidence="3 11" id="KW-0004">4Fe-4S</keyword>
<sequence>MASISDIEDLGRSDTFRANRSQVVARVKKKSLSLSTKSEDSDEDLEAIRVDSFIPNKYRIYLKTWGCAHNTSDEEYMAGLLAAYGFQLVSEPKTAHLLLLNSCTVKNPSEDHFRNEVQKSLNAGQHVVVSGCVPQSAPKLDYINRLSVIGVQQIDRCVEVVEETLKGNIVRLLGVKKEGKRKTGGSSLDMPKVRRNPLIEIIAINTGCLNECTYCKTRHARGVLGSYGIEDIVQRAQKSFRDGVKEIWLTSEDTSAYGRDIGTNLPQLLYALIDVIPDDCRLRLGMTNPPYILEHLEAMAAILSNPKIYSFLNIPVQSGSDCVLVDMKREYCVEDFNKNCKLSKSKVKTDADFEETVNLVKKYKFPSLFINQFYPRPVTPAAKMKRLPNSEVKQRTKTLSELFASYRPYEKRIGNKETVLVTEESHDKCHYVGHNRFYEQILVPKDPRYLGQMVDVVITGSGKHFMMGSPVRHNPLFARKLFSKLKSKCFCLSSVWFYSCFLILFSSLMIKFLPHFSV</sequence>
<dbReference type="InterPro" id="IPR006466">
    <property type="entry name" value="MiaB-like_arc_euk"/>
</dbReference>
<keyword evidence="7 11" id="KW-0479">Metal-binding</keyword>
<dbReference type="Gene3D" id="3.80.30.20">
    <property type="entry name" value="tm_1862 like domain"/>
    <property type="match status" value="1"/>
</dbReference>
<dbReference type="InterPro" id="IPR006638">
    <property type="entry name" value="Elp3/MiaA/NifB-like_rSAM"/>
</dbReference>
<feature type="domain" description="Radical SAM core" evidence="14">
    <location>
        <begin position="194"/>
        <end position="410"/>
    </location>
</feature>
<dbReference type="Proteomes" id="UP000728032">
    <property type="component" value="Unassembled WGS sequence"/>
</dbReference>
<dbReference type="EMBL" id="CAJPVJ010000461">
    <property type="protein sequence ID" value="CAG2162530.1"/>
    <property type="molecule type" value="Genomic_DNA"/>
</dbReference>
<dbReference type="SFLD" id="SFLDS00029">
    <property type="entry name" value="Radical_SAM"/>
    <property type="match status" value="1"/>
</dbReference>
<proteinExistence type="inferred from homology"/>
<keyword evidence="4 11" id="KW-0808">Transferase</keyword>
<dbReference type="InterPro" id="IPR020612">
    <property type="entry name" value="Methylthiotransferase_CS"/>
</dbReference>
<dbReference type="InterPro" id="IPR058240">
    <property type="entry name" value="rSAM_sf"/>
</dbReference>
<dbReference type="SUPFAM" id="SSF102114">
    <property type="entry name" value="Radical SAM enzymes"/>
    <property type="match status" value="1"/>
</dbReference>
<evidence type="ECO:0000256" key="8">
    <source>
        <dbReference type="ARBA" id="ARBA00023004"/>
    </source>
</evidence>
<keyword evidence="11" id="KW-1133">Transmembrane helix</keyword>
<dbReference type="Pfam" id="PF04055">
    <property type="entry name" value="Radical_SAM"/>
    <property type="match status" value="1"/>
</dbReference>
<evidence type="ECO:0000256" key="5">
    <source>
        <dbReference type="ARBA" id="ARBA00022691"/>
    </source>
</evidence>
<dbReference type="OrthoDB" id="1730074at2759"/>
<dbReference type="PROSITE" id="PS01278">
    <property type="entry name" value="MTTASE_RADICAL"/>
    <property type="match status" value="1"/>
</dbReference>